<organism evidence="1 2">
    <name type="scientific">Dothistroma septosporum (strain NZE10 / CBS 128990)</name>
    <name type="common">Red band needle blight fungus</name>
    <name type="synonym">Mycosphaerella pini</name>
    <dbReference type="NCBI Taxonomy" id="675120"/>
    <lineage>
        <taxon>Eukaryota</taxon>
        <taxon>Fungi</taxon>
        <taxon>Dikarya</taxon>
        <taxon>Ascomycota</taxon>
        <taxon>Pezizomycotina</taxon>
        <taxon>Dothideomycetes</taxon>
        <taxon>Dothideomycetidae</taxon>
        <taxon>Mycosphaerellales</taxon>
        <taxon>Mycosphaerellaceae</taxon>
        <taxon>Dothistroma</taxon>
    </lineage>
</organism>
<dbReference type="HOGENOM" id="CLU_1964755_0_0_1"/>
<reference evidence="2" key="1">
    <citation type="journal article" date="2012" name="PLoS Genet.">
        <title>The genomes of the fungal plant pathogens Cladosporium fulvum and Dothistroma septosporum reveal adaptation to different hosts and lifestyles but also signatures of common ancestry.</title>
        <authorList>
            <person name="de Wit P.J.G.M."/>
            <person name="van der Burgt A."/>
            <person name="Oekmen B."/>
            <person name="Stergiopoulos I."/>
            <person name="Abd-Elsalam K.A."/>
            <person name="Aerts A.L."/>
            <person name="Bahkali A.H."/>
            <person name="Beenen H.G."/>
            <person name="Chettri P."/>
            <person name="Cox M.P."/>
            <person name="Datema E."/>
            <person name="de Vries R.P."/>
            <person name="Dhillon B."/>
            <person name="Ganley A.R."/>
            <person name="Griffiths S.A."/>
            <person name="Guo Y."/>
            <person name="Hamelin R.C."/>
            <person name="Henrissat B."/>
            <person name="Kabir M.S."/>
            <person name="Jashni M.K."/>
            <person name="Kema G."/>
            <person name="Klaubauf S."/>
            <person name="Lapidus A."/>
            <person name="Levasseur A."/>
            <person name="Lindquist E."/>
            <person name="Mehrabi R."/>
            <person name="Ohm R.A."/>
            <person name="Owen T.J."/>
            <person name="Salamov A."/>
            <person name="Schwelm A."/>
            <person name="Schijlen E."/>
            <person name="Sun H."/>
            <person name="van den Burg H.A."/>
            <person name="van Ham R.C.H.J."/>
            <person name="Zhang S."/>
            <person name="Goodwin S.B."/>
            <person name="Grigoriev I.V."/>
            <person name="Collemare J."/>
            <person name="Bradshaw R.E."/>
        </authorList>
    </citation>
    <scope>NUCLEOTIDE SEQUENCE [LARGE SCALE GENOMIC DNA]</scope>
    <source>
        <strain evidence="2">NZE10 / CBS 128990</strain>
    </source>
</reference>
<sequence length="128" mass="14423">CLGAAVVADLIERRGSECISLRNWSTSPPLHRPHRRPSFASGIDFLLIFSSSQTAETCRFFEIELSKTSRGVARVASNCHRQVTSFSTLHSRPSRPVRHSVDGLSTKPRVARRTRRTSLKAWRISHLL</sequence>
<evidence type="ECO:0000313" key="2">
    <source>
        <dbReference type="Proteomes" id="UP000016933"/>
    </source>
</evidence>
<gene>
    <name evidence="1" type="ORF">DOTSEDRAFT_75996</name>
</gene>
<protein>
    <submittedName>
        <fullName evidence="1">Uncharacterized protein</fullName>
    </submittedName>
</protein>
<dbReference type="EMBL" id="KB446548">
    <property type="protein sequence ID" value="EME38189.1"/>
    <property type="molecule type" value="Genomic_DNA"/>
</dbReference>
<feature type="non-terminal residue" evidence="1">
    <location>
        <position position="1"/>
    </location>
</feature>
<reference evidence="1 2" key="2">
    <citation type="journal article" date="2012" name="PLoS Pathog.">
        <title>Diverse lifestyles and strategies of plant pathogenesis encoded in the genomes of eighteen Dothideomycetes fungi.</title>
        <authorList>
            <person name="Ohm R.A."/>
            <person name="Feau N."/>
            <person name="Henrissat B."/>
            <person name="Schoch C.L."/>
            <person name="Horwitz B.A."/>
            <person name="Barry K.W."/>
            <person name="Condon B.J."/>
            <person name="Copeland A.C."/>
            <person name="Dhillon B."/>
            <person name="Glaser F."/>
            <person name="Hesse C.N."/>
            <person name="Kosti I."/>
            <person name="LaButti K."/>
            <person name="Lindquist E.A."/>
            <person name="Lucas S."/>
            <person name="Salamov A.A."/>
            <person name="Bradshaw R.E."/>
            <person name="Ciuffetti L."/>
            <person name="Hamelin R.C."/>
            <person name="Kema G.H.J."/>
            <person name="Lawrence C."/>
            <person name="Scott J.A."/>
            <person name="Spatafora J.W."/>
            <person name="Turgeon B.G."/>
            <person name="de Wit P.J.G.M."/>
            <person name="Zhong S."/>
            <person name="Goodwin S.B."/>
            <person name="Grigoriev I.V."/>
        </authorList>
    </citation>
    <scope>NUCLEOTIDE SEQUENCE [LARGE SCALE GENOMIC DNA]</scope>
    <source>
        <strain evidence="2">NZE10 / CBS 128990</strain>
    </source>
</reference>
<keyword evidence="2" id="KW-1185">Reference proteome</keyword>
<accession>M2YI34</accession>
<evidence type="ECO:0000313" key="1">
    <source>
        <dbReference type="EMBL" id="EME38189.1"/>
    </source>
</evidence>
<dbReference type="Proteomes" id="UP000016933">
    <property type="component" value="Unassembled WGS sequence"/>
</dbReference>
<proteinExistence type="predicted"/>
<dbReference type="AlphaFoldDB" id="M2YI34"/>
<name>M2YI34_DOTSN</name>